<evidence type="ECO:0000313" key="4">
    <source>
        <dbReference type="Proteomes" id="UP000694044"/>
    </source>
</evidence>
<comment type="caution">
    <text evidence="3">The sequence shown here is derived from an EMBL/GenBank/DDBJ whole genome shotgun (WGS) entry which is preliminary data.</text>
</comment>
<feature type="domain" description="RGS" evidence="2">
    <location>
        <begin position="571"/>
        <end position="687"/>
    </location>
</feature>
<dbReference type="AlphaFoldDB" id="A0A8T1W712"/>
<sequence>MGAAASVEDPAASVIVRETTDEYERRLAAGDSKEQIFCSLRDIVAQRLGAQSPAKPPPEDSKPVDSTSHQRTEEKPMNDSTAPQIESTDEPQHKSSPLLSEDPQARSSSLLDAATLAAVTTSSDSKRSMIEPSLLSPKTAFDDNVHQDIHPNPFHDEHEAAAHVDERTASGLLHVSVEKGYGRAVGASRSALDLVQNLAPVFTTDVLTDPATLKMILKYAEVNKVPNGVDMLRFWVEIDELQHLPSHSYTHRRLRKIYDKFLSPEAQSPVCVTAQMLQDIQHALEGDNMSAGIYAAAQQICYVALEKSVYPRFRDSKLFRKMQDFCAPVVPNSGTSSANGSSNGPTPLGSASATGTVAANIADGTEEAEDYSLLGILAHPAKLRFLKTFCMEALALENLLFYLEVEDCKRLPNLSFVVNKTRKIYDRYCSPASRNYITGLGDNGALKEIQDVVENKGALVPKLFYEMQVSVFNRISDDIWPGFCRSQDYLDHSKDVKPDTKQLMRRNNHFEESEAVHKKLDALAEFQLIDTAMHYPVEKLIPISFPDSVAGLARKSIKKLEEEQTLTPQQQLSLLLGDPFAKKYFKLFMTRRGVESLLAFCEEVEDFKLLPGIEFLQHSAKKIYRKYMMPSARLQVDMSTTMRDEIYVRLSNPSVDMFKKIANRVRHGMLQDSLPRFVKSSYYKELRRENKATPADAHLATVDQAAKAGKLELCHLDVFLTYPGCMQAFRKFLDFQHCSENLMLWEEIEHYRRLPSYQIVLRSAKKIYDKYLNPNNPRSSIPLAPALRKRLEQQLEVACRSTFDEVENECYDHMRNVVVPDFLDSRIFMALVGTWATVHEDYPAEMLRGELEMAFLRHRFHLVQEARGMSRDSPVPILDKVRSGPTHPLGSMGMFSAGNGSSTTNGG</sequence>
<reference evidence="3" key="1">
    <citation type="submission" date="2021-02" db="EMBL/GenBank/DDBJ databases">
        <authorList>
            <person name="Palmer J.M."/>
        </authorList>
    </citation>
    <scope>NUCLEOTIDE SEQUENCE</scope>
    <source>
        <strain evidence="3">SCRP734</strain>
    </source>
</reference>
<feature type="compositionally biased region" description="Low complexity" evidence="1">
    <location>
        <begin position="898"/>
        <end position="907"/>
    </location>
</feature>
<gene>
    <name evidence="3" type="ORF">PHYPSEUDO_010825</name>
</gene>
<evidence type="ECO:0000256" key="1">
    <source>
        <dbReference type="SAM" id="MobiDB-lite"/>
    </source>
</evidence>
<dbReference type="PROSITE" id="PS50132">
    <property type="entry name" value="RGS"/>
    <property type="match status" value="4"/>
</dbReference>
<dbReference type="Pfam" id="PF00615">
    <property type="entry name" value="RGS"/>
    <property type="match status" value="4"/>
</dbReference>
<proteinExistence type="predicted"/>
<evidence type="ECO:0000259" key="2">
    <source>
        <dbReference type="PROSITE" id="PS50132"/>
    </source>
</evidence>
<feature type="region of interest" description="Disordered" evidence="1">
    <location>
        <begin position="48"/>
        <end position="107"/>
    </location>
</feature>
<keyword evidence="4" id="KW-1185">Reference proteome</keyword>
<dbReference type="CDD" id="cd07440">
    <property type="entry name" value="RGS"/>
    <property type="match status" value="4"/>
</dbReference>
<feature type="compositionally biased region" description="Basic and acidic residues" evidence="1">
    <location>
        <begin position="57"/>
        <end position="77"/>
    </location>
</feature>
<name>A0A8T1W712_9STRA</name>
<feature type="domain" description="RGS" evidence="2">
    <location>
        <begin position="715"/>
        <end position="832"/>
    </location>
</feature>
<dbReference type="SMART" id="SM00315">
    <property type="entry name" value="RGS"/>
    <property type="match status" value="4"/>
</dbReference>
<dbReference type="Proteomes" id="UP000694044">
    <property type="component" value="Unassembled WGS sequence"/>
</dbReference>
<dbReference type="PANTHER" id="PTHR10845:SF192">
    <property type="entry name" value="DOUBLE HIT, ISOFORM B"/>
    <property type="match status" value="1"/>
</dbReference>
<dbReference type="EMBL" id="JAGDFM010000047">
    <property type="protein sequence ID" value="KAG7389267.1"/>
    <property type="molecule type" value="Genomic_DNA"/>
</dbReference>
<dbReference type="InterPro" id="IPR016137">
    <property type="entry name" value="RGS"/>
</dbReference>
<feature type="domain" description="RGS" evidence="2">
    <location>
        <begin position="372"/>
        <end position="491"/>
    </location>
</feature>
<feature type="region of interest" description="Disordered" evidence="1">
    <location>
        <begin position="873"/>
        <end position="907"/>
    </location>
</feature>
<feature type="domain" description="RGS" evidence="2">
    <location>
        <begin position="205"/>
        <end position="323"/>
    </location>
</feature>
<dbReference type="PANTHER" id="PTHR10845">
    <property type="entry name" value="REGULATOR OF G PROTEIN SIGNALING"/>
    <property type="match status" value="1"/>
</dbReference>
<evidence type="ECO:0000313" key="3">
    <source>
        <dbReference type="EMBL" id="KAG7389267.1"/>
    </source>
</evidence>
<organism evidence="3 4">
    <name type="scientific">Phytophthora pseudosyringae</name>
    <dbReference type="NCBI Taxonomy" id="221518"/>
    <lineage>
        <taxon>Eukaryota</taxon>
        <taxon>Sar</taxon>
        <taxon>Stramenopiles</taxon>
        <taxon>Oomycota</taxon>
        <taxon>Peronosporomycetes</taxon>
        <taxon>Peronosporales</taxon>
        <taxon>Peronosporaceae</taxon>
        <taxon>Phytophthora</taxon>
    </lineage>
</organism>
<protein>
    <recommendedName>
        <fullName evidence="2">RGS domain-containing protein</fullName>
    </recommendedName>
</protein>
<accession>A0A8T1W712</accession>
<dbReference type="OrthoDB" id="196547at2759"/>